<evidence type="ECO:0000313" key="2">
    <source>
        <dbReference type="Proteomes" id="UP000182589"/>
    </source>
</evidence>
<sequence>MVQNPEPGWLHSIQLEIHDAMTLLEPLMEDFEEWPDAVDALTTDILRLGHLCTSLRDAFNSIADASLAMRRIALTLSVEAARTRSELHGLETVVGDLWKWSERMARASKSFVGKAAKVQQIVRGLEVCAHEVHEQVSAGKDRLGEVSAALERLQQAVETGECEA</sequence>
<reference evidence="2" key="1">
    <citation type="submission" date="2016-10" db="EMBL/GenBank/DDBJ databases">
        <authorList>
            <person name="Varghese N."/>
        </authorList>
    </citation>
    <scope>NUCLEOTIDE SEQUENCE [LARGE SCALE GENOMIC DNA]</scope>
    <source>
        <strain evidence="2">DSM 12489</strain>
    </source>
</reference>
<dbReference type="EMBL" id="FNOJ01000001">
    <property type="protein sequence ID" value="SDW03245.1"/>
    <property type="molecule type" value="Genomic_DNA"/>
</dbReference>
<dbReference type="Gene3D" id="1.10.287.950">
    <property type="entry name" value="Methyl-accepting chemotaxis protein"/>
    <property type="match status" value="1"/>
</dbReference>
<dbReference type="SUPFAM" id="SSF58104">
    <property type="entry name" value="Methyl-accepting chemotaxis protein (MCP) signaling domain"/>
    <property type="match status" value="1"/>
</dbReference>
<dbReference type="Proteomes" id="UP000182589">
    <property type="component" value="Unassembled WGS sequence"/>
</dbReference>
<keyword evidence="2" id="KW-1185">Reference proteome</keyword>
<dbReference type="AlphaFoldDB" id="A0A1H2Q832"/>
<protein>
    <submittedName>
        <fullName evidence="1">Uncharacterized protein</fullName>
    </submittedName>
</protein>
<name>A0A1H2Q832_9BACL</name>
<dbReference type="RefSeq" id="WP_074691217.1">
    <property type="nucleotide sequence ID" value="NZ_FNOJ01000001.1"/>
</dbReference>
<accession>A0A1H2Q832</accession>
<gene>
    <name evidence="1" type="ORF">SAMN04489725_101130</name>
</gene>
<proteinExistence type="predicted"/>
<organism evidence="1 2">
    <name type="scientific">Alicyclobacillus hesperidum</name>
    <dbReference type="NCBI Taxonomy" id="89784"/>
    <lineage>
        <taxon>Bacteria</taxon>
        <taxon>Bacillati</taxon>
        <taxon>Bacillota</taxon>
        <taxon>Bacilli</taxon>
        <taxon>Bacillales</taxon>
        <taxon>Alicyclobacillaceae</taxon>
        <taxon>Alicyclobacillus</taxon>
    </lineage>
</organism>
<evidence type="ECO:0000313" key="1">
    <source>
        <dbReference type="EMBL" id="SDW03245.1"/>
    </source>
</evidence>